<dbReference type="PANTHER" id="PTHR35179:SF2">
    <property type="entry name" value="START DOMAIN-CONTAINING PROTEIN"/>
    <property type="match status" value="1"/>
</dbReference>
<protein>
    <recommendedName>
        <fullName evidence="4">Geranylgeranyl pyrophosphate synthetase</fullName>
    </recommendedName>
</protein>
<evidence type="ECO:0000256" key="1">
    <source>
        <dbReference type="SAM" id="MobiDB-lite"/>
    </source>
</evidence>
<feature type="region of interest" description="Disordered" evidence="1">
    <location>
        <begin position="219"/>
        <end position="240"/>
    </location>
</feature>
<evidence type="ECO:0008006" key="4">
    <source>
        <dbReference type="Google" id="ProtNLM"/>
    </source>
</evidence>
<dbReference type="EMBL" id="SRPS01000009">
    <property type="protein sequence ID" value="KAG5977357.1"/>
    <property type="molecule type" value="Genomic_DNA"/>
</dbReference>
<evidence type="ECO:0000313" key="2">
    <source>
        <dbReference type="EMBL" id="KAG5977357.1"/>
    </source>
</evidence>
<organism evidence="2 3">
    <name type="scientific">Claviceps arundinis</name>
    <dbReference type="NCBI Taxonomy" id="1623583"/>
    <lineage>
        <taxon>Eukaryota</taxon>
        <taxon>Fungi</taxon>
        <taxon>Dikarya</taxon>
        <taxon>Ascomycota</taxon>
        <taxon>Pezizomycotina</taxon>
        <taxon>Sordariomycetes</taxon>
        <taxon>Hypocreomycetidae</taxon>
        <taxon>Hypocreales</taxon>
        <taxon>Clavicipitaceae</taxon>
        <taxon>Claviceps</taxon>
    </lineage>
</organism>
<dbReference type="Proteomes" id="UP000784919">
    <property type="component" value="Unassembled WGS sequence"/>
</dbReference>
<evidence type="ECO:0000313" key="3">
    <source>
        <dbReference type="Proteomes" id="UP000784919"/>
    </source>
</evidence>
<dbReference type="PANTHER" id="PTHR35179">
    <property type="entry name" value="PROTEIN CBG02620"/>
    <property type="match status" value="1"/>
</dbReference>
<dbReference type="OrthoDB" id="420564at2759"/>
<dbReference type="AlphaFoldDB" id="A0A9P7MZK6"/>
<comment type="caution">
    <text evidence="2">The sequence shown here is derived from an EMBL/GenBank/DDBJ whole genome shotgun (WGS) entry which is preliminary data.</text>
</comment>
<gene>
    <name evidence="2" type="ORF">E4U56_008185</name>
</gene>
<proteinExistence type="predicted"/>
<name>A0A9P7MZK6_9HYPO</name>
<sequence length="373" mass="42066">MVPRRNTVIWRSDLQDPEPSAAAHITDVKNVSSYSWIDTSTPTIVVPGAPPLWNPPVTDVPLPKDSGLYSIEENAVRLPGSPMAPMLRAIFTTNPSFDVRSIDVISDRHNLRKLLSFIDPGSDKYNGEKFTIRLELVGHTLLLCRHEKVMTRYIGRNQYLGHAFEFIQAYTTSQIDDSAGHFRIVSYRFCGLNFLICHEPDGFVSPKSAADVAYEGLLDRPKSPTRSHNQRPPSTADPGLKNVIVRHKGEAVPLESLFDIKTRAKGKGLHFRHIAPQLWLSQTSKLVRAFHEVGCFQKPRVEDVSERLQKWELDNQENLRKLGALIGKIITVMKGRGGRGILRFDAKKGSLMISRDMDESGMLPEDLYTKWDE</sequence>
<accession>A0A9P7MZK6</accession>
<reference evidence="2" key="1">
    <citation type="journal article" date="2020" name="bioRxiv">
        <title>Whole genome comparisons of ergot fungi reveals the divergence and evolution of species within the genus Claviceps are the result of varying mechanisms driving genome evolution and host range expansion.</title>
        <authorList>
            <person name="Wyka S.A."/>
            <person name="Mondo S.J."/>
            <person name="Liu M."/>
            <person name="Dettman J."/>
            <person name="Nalam V."/>
            <person name="Broders K.D."/>
        </authorList>
    </citation>
    <scope>NUCLEOTIDE SEQUENCE</scope>
    <source>
        <strain evidence="2">CCC 1102</strain>
    </source>
</reference>